<comment type="subunit">
    <text evidence="20">Component of the MRN complex composed of two heterodimers RAD50 and MRE11 associated with a single NBS1.</text>
</comment>
<evidence type="ECO:0000256" key="8">
    <source>
        <dbReference type="ARBA" id="ARBA00022741"/>
    </source>
</evidence>
<evidence type="ECO:0000256" key="21">
    <source>
        <dbReference type="SAM" id="Coils"/>
    </source>
</evidence>
<dbReference type="SUPFAM" id="SSF52540">
    <property type="entry name" value="P-loop containing nucleoside triphosphate hydrolases"/>
    <property type="match status" value="1"/>
</dbReference>
<dbReference type="GO" id="GO:0006302">
    <property type="term" value="P:double-strand break repair"/>
    <property type="evidence" value="ECO:0007669"/>
    <property type="project" value="InterPro"/>
</dbReference>
<accession>A0A5B6WVP0</accession>
<evidence type="ECO:0000256" key="9">
    <source>
        <dbReference type="ARBA" id="ARBA00022763"/>
    </source>
</evidence>
<feature type="coiled-coil region" evidence="21">
    <location>
        <begin position="1083"/>
        <end position="1137"/>
    </location>
</feature>
<evidence type="ECO:0000256" key="7">
    <source>
        <dbReference type="ARBA" id="ARBA00022723"/>
    </source>
</evidence>
<feature type="coiled-coil region" evidence="21">
    <location>
        <begin position="797"/>
        <end position="824"/>
    </location>
</feature>
<dbReference type="GO" id="GO:0005524">
    <property type="term" value="F:ATP binding"/>
    <property type="evidence" value="ECO:0007669"/>
    <property type="project" value="UniProtKB-KW"/>
</dbReference>
<dbReference type="Pfam" id="PF13558">
    <property type="entry name" value="SbcC_Walker_B"/>
    <property type="match status" value="1"/>
</dbReference>
<evidence type="ECO:0000256" key="5">
    <source>
        <dbReference type="ARBA" id="ARBA00017893"/>
    </source>
</evidence>
<dbReference type="GO" id="GO:0000794">
    <property type="term" value="C:condensed nuclear chromosome"/>
    <property type="evidence" value="ECO:0007669"/>
    <property type="project" value="TreeGrafter"/>
</dbReference>
<evidence type="ECO:0000256" key="2">
    <source>
        <dbReference type="ARBA" id="ARBA00004123"/>
    </source>
</evidence>
<dbReference type="OrthoDB" id="18797at2759"/>
<evidence type="ECO:0000256" key="11">
    <source>
        <dbReference type="ARBA" id="ARBA00022833"/>
    </source>
</evidence>
<evidence type="ECO:0000256" key="4">
    <source>
        <dbReference type="ARBA" id="ARBA00009439"/>
    </source>
</evidence>
<keyword evidence="13" id="KW-0460">Magnesium</keyword>
<evidence type="ECO:0000256" key="3">
    <source>
        <dbReference type="ARBA" id="ARBA00004286"/>
    </source>
</evidence>
<keyword evidence="18" id="KW-0131">Cell cycle</keyword>
<keyword evidence="14 21" id="KW-0175">Coiled coil</keyword>
<dbReference type="GO" id="GO:0046872">
    <property type="term" value="F:metal ion binding"/>
    <property type="evidence" value="ECO:0007669"/>
    <property type="project" value="UniProtKB-KW"/>
</dbReference>
<comment type="similarity">
    <text evidence="4">Belongs to the SMC family. RAD50 subfamily.</text>
</comment>
<dbReference type="FunFam" id="3.40.50.300:FF:001649">
    <property type="entry name" value="DNA repair protein RAD50"/>
    <property type="match status" value="1"/>
</dbReference>
<keyword evidence="17" id="KW-0469">Meiosis</keyword>
<dbReference type="GO" id="GO:0003691">
    <property type="term" value="F:double-stranded telomeric DNA binding"/>
    <property type="evidence" value="ECO:0007669"/>
    <property type="project" value="TreeGrafter"/>
</dbReference>
<dbReference type="Gene3D" id="6.10.280.220">
    <property type="match status" value="1"/>
</dbReference>
<evidence type="ECO:0000256" key="17">
    <source>
        <dbReference type="ARBA" id="ARBA00023254"/>
    </source>
</evidence>
<dbReference type="PANTHER" id="PTHR18867">
    <property type="entry name" value="RAD50"/>
    <property type="match status" value="1"/>
</dbReference>
<dbReference type="FunFam" id="3.40.50.300:FF:004267">
    <property type="entry name" value="Os02g0497500 protein"/>
    <property type="match status" value="1"/>
</dbReference>
<keyword evidence="8" id="KW-0547">Nucleotide-binding</keyword>
<evidence type="ECO:0000256" key="6">
    <source>
        <dbReference type="ARBA" id="ARBA00022454"/>
    </source>
</evidence>
<dbReference type="GO" id="GO:0000722">
    <property type="term" value="P:telomere maintenance via recombination"/>
    <property type="evidence" value="ECO:0007669"/>
    <property type="project" value="TreeGrafter"/>
</dbReference>
<dbReference type="PANTHER" id="PTHR18867:SF12">
    <property type="entry name" value="DNA REPAIR PROTEIN RAD50"/>
    <property type="match status" value="1"/>
</dbReference>
<dbReference type="GO" id="GO:0030870">
    <property type="term" value="C:Mre11 complex"/>
    <property type="evidence" value="ECO:0007669"/>
    <property type="project" value="TreeGrafter"/>
</dbReference>
<dbReference type="GO" id="GO:0016887">
    <property type="term" value="F:ATP hydrolysis activity"/>
    <property type="evidence" value="ECO:0007669"/>
    <property type="project" value="InterPro"/>
</dbReference>
<evidence type="ECO:0000256" key="18">
    <source>
        <dbReference type="ARBA" id="ARBA00023306"/>
    </source>
</evidence>
<keyword evidence="24" id="KW-1185">Reference proteome</keyword>
<feature type="coiled-coil region" evidence="21">
    <location>
        <begin position="561"/>
        <end position="663"/>
    </location>
</feature>
<dbReference type="InterPro" id="IPR038729">
    <property type="entry name" value="Rad50/SbcC_AAA"/>
</dbReference>
<evidence type="ECO:0000256" key="12">
    <source>
        <dbReference type="ARBA" id="ARBA00022840"/>
    </source>
</evidence>
<reference evidence="23" key="1">
    <citation type="submission" date="2019-08" db="EMBL/GenBank/DDBJ databases">
        <authorList>
            <person name="Liu F."/>
        </authorList>
    </citation>
    <scope>NUCLEOTIDE SEQUENCE [LARGE SCALE GENOMIC DNA]</scope>
    <source>
        <strain evidence="23">PA1801</strain>
        <tissue evidence="23">Leaf</tissue>
    </source>
</reference>
<comment type="caution">
    <text evidence="23">The sequence shown here is derived from an EMBL/GenBank/DDBJ whole genome shotgun (WGS) entry which is preliminary data.</text>
</comment>
<dbReference type="Pfam" id="PF13476">
    <property type="entry name" value="AAA_23"/>
    <property type="match status" value="1"/>
</dbReference>
<keyword evidence="6" id="KW-0158">Chromosome</keyword>
<dbReference type="Proteomes" id="UP000325315">
    <property type="component" value="Unassembled WGS sequence"/>
</dbReference>
<comment type="catalytic activity">
    <reaction evidence="19">
        <text>ATP + H2O = ADP + phosphate + H(+)</text>
        <dbReference type="Rhea" id="RHEA:13065"/>
        <dbReference type="ChEBI" id="CHEBI:15377"/>
        <dbReference type="ChEBI" id="CHEBI:15378"/>
        <dbReference type="ChEBI" id="CHEBI:30616"/>
        <dbReference type="ChEBI" id="CHEBI:43474"/>
        <dbReference type="ChEBI" id="CHEBI:456216"/>
    </reaction>
</comment>
<keyword evidence="16" id="KW-0539">Nucleus</keyword>
<evidence type="ECO:0000256" key="13">
    <source>
        <dbReference type="ARBA" id="ARBA00022842"/>
    </source>
</evidence>
<name>A0A5B6WVP0_9ROSI</name>
<keyword evidence="12" id="KW-0067">ATP-binding</keyword>
<evidence type="ECO:0000256" key="20">
    <source>
        <dbReference type="ARBA" id="ARBA00064981"/>
    </source>
</evidence>
<evidence type="ECO:0000256" key="14">
    <source>
        <dbReference type="ARBA" id="ARBA00023054"/>
    </source>
</evidence>
<dbReference type="Gene3D" id="3.40.50.300">
    <property type="entry name" value="P-loop containing nucleotide triphosphate hydrolases"/>
    <property type="match status" value="2"/>
</dbReference>
<evidence type="ECO:0000256" key="10">
    <source>
        <dbReference type="ARBA" id="ARBA00022801"/>
    </source>
</evidence>
<evidence type="ECO:0000256" key="19">
    <source>
        <dbReference type="ARBA" id="ARBA00049360"/>
    </source>
</evidence>
<evidence type="ECO:0000256" key="16">
    <source>
        <dbReference type="ARBA" id="ARBA00023242"/>
    </source>
</evidence>
<evidence type="ECO:0000313" key="23">
    <source>
        <dbReference type="EMBL" id="KAA3485533.1"/>
    </source>
</evidence>
<keyword evidence="15" id="KW-0234">DNA repair</keyword>
<feature type="domain" description="Rad50/SbcC-type AAA" evidence="22">
    <location>
        <begin position="6"/>
        <end position="258"/>
    </location>
</feature>
<dbReference type="GO" id="GO:0007004">
    <property type="term" value="P:telomere maintenance via telomerase"/>
    <property type="evidence" value="ECO:0007669"/>
    <property type="project" value="TreeGrafter"/>
</dbReference>
<organism evidence="23 24">
    <name type="scientific">Gossypium australe</name>
    <dbReference type="NCBI Taxonomy" id="47621"/>
    <lineage>
        <taxon>Eukaryota</taxon>
        <taxon>Viridiplantae</taxon>
        <taxon>Streptophyta</taxon>
        <taxon>Embryophyta</taxon>
        <taxon>Tracheophyta</taxon>
        <taxon>Spermatophyta</taxon>
        <taxon>Magnoliopsida</taxon>
        <taxon>eudicotyledons</taxon>
        <taxon>Gunneridae</taxon>
        <taxon>Pentapetalae</taxon>
        <taxon>rosids</taxon>
        <taxon>malvids</taxon>
        <taxon>Malvales</taxon>
        <taxon>Malvaceae</taxon>
        <taxon>Malvoideae</taxon>
        <taxon>Gossypium</taxon>
    </lineage>
</organism>
<protein>
    <recommendedName>
        <fullName evidence="5">DNA repair protein RAD50</fullName>
    </recommendedName>
</protein>
<evidence type="ECO:0000313" key="24">
    <source>
        <dbReference type="Proteomes" id="UP000325315"/>
    </source>
</evidence>
<sequence>MSTVDKMLIKGIRSFDPENKNVITFFKPLTLIVGPNGAGKTTIIECLKLSCTGELPPNARSGHSFIHDPKVAGETETKGQIKLRFKTAAGKDVVCIRSFQLTQKASKMEYKAIESVLQTLNPHTGEVVENVSLTKVCLSYRCADMDREIPALMGVSKAILENVIFVHQDEANWPLQDPSTLKKKFDDIFSATRYTKALEVIKKLHKDQAQEIKAYKLKLEHLQTLKDAAYKHRESIAQDQEKTESLKSQIQVLEKNIEDLDAKIHNAELTLKDLRKLEDQKSTKAAERSTLFKEQQRQYAALAEENEDTDEELMEWKTKFDERIMLLDNKIQKMESNQRDLNEESSACRRKLETYIGEIGKLQRDAEVLQKDRRFLKLNHCHLLCEFYYGSTPNSPFSDEVALNLTRQIEVRLMELERDLDEKKVVLCAVVIQSNDKKLKTAWDCYTGASERYNIAEAQKKAKLEIKGSVLKRLEETKSNRDFLEIQISDVNLSSLDDREKNLQVEIDRKSKQLDERNHDKIVEQKQLEVFAIDQKIKVLSHERDLAAGEATERMELSISTRELENKKKQHKKIIEEYKDRIRVVLKGRVPPDKDLKREVTRALSAVQKEYDELSTKSSEAEKEVNILQMKIDEINSNLSKHKKEMDSKKKFLEARLNSLEKQSFTIDSYPQVLETAKEKKDVHKSKYNIADGMRQMFDPFERVARAHHICPCCERPFSAEEEDEFVKKMFTDKLVYIGVGESVLGTSRALSLFDHLQRVKAASSAEHMKVLAVESSNAESYFQQLDKLRMVYEDYIKTVKEAIPLAEKKLLELNEELDQKSQAHDDVLGVLAQIKMDKDSIEILVGPVETADRIFQEIQGLQAKVEGLEYKFDIRGQGGARTVEDIQSELNDLQSKRDVLLKEVDDLRTEQRYMEKDLQSVKTRWHDIREKKVEVANTLRDFKKAEEELEHLSEEKRQLDLEEKHLAESLRSLVKEKESLLEDYDCLKVKLAEEYEQQQKLRSSYQREAEVLYEVNSKIKAYYDLKKGEKLKELREQQSVMESQLLNFDARKQEILAELNKSKDLMRNQDQLRRNIEDNLNYRKTKAEVDVLSREIESLQERIMAIGGIFKFEGEIRKISEERERLLSELNRCRGTMSVYQSNISKNKAELKQAQYKDIDKRYFDQLIQLKTTEMANKDLDRYYNALDKALMRFHSMKMEEINKIIRELWQQTYRGQDIDYISIHSDSEGAGTRSYSYKVLMQTGDAELEMRGRCSAGQKVLASLIIRLALAETFCLNCGILALDEPTTNLDGPNAESLAAALHRIMEDRKGQENFQLIVITHDERFAQLIGQRQHAEKYYRVAKDDHQHSIIEAQEIFD</sequence>
<keyword evidence="11" id="KW-0862">Zinc</keyword>
<dbReference type="EMBL" id="SMMG02000002">
    <property type="protein sequence ID" value="KAA3485533.1"/>
    <property type="molecule type" value="Genomic_DNA"/>
</dbReference>
<feature type="coiled-coil region" evidence="21">
    <location>
        <begin position="852"/>
        <end position="1009"/>
    </location>
</feature>
<dbReference type="GO" id="GO:0070192">
    <property type="term" value="P:chromosome organization involved in meiotic cell cycle"/>
    <property type="evidence" value="ECO:0007669"/>
    <property type="project" value="TreeGrafter"/>
</dbReference>
<dbReference type="GO" id="GO:0043047">
    <property type="term" value="F:single-stranded telomeric DNA binding"/>
    <property type="evidence" value="ECO:0007669"/>
    <property type="project" value="TreeGrafter"/>
</dbReference>
<feature type="coiled-coil region" evidence="21">
    <location>
        <begin position="205"/>
        <end position="379"/>
    </location>
</feature>
<keyword evidence="7" id="KW-0479">Metal-binding</keyword>
<keyword evidence="9" id="KW-0227">DNA damage</keyword>
<comment type="cofactor">
    <cofactor evidence="1">
        <name>Zn(2+)</name>
        <dbReference type="ChEBI" id="CHEBI:29105"/>
    </cofactor>
</comment>
<gene>
    <name evidence="23" type="ORF">EPI10_007498</name>
</gene>
<dbReference type="InterPro" id="IPR027417">
    <property type="entry name" value="P-loop_NTPase"/>
</dbReference>
<evidence type="ECO:0000256" key="1">
    <source>
        <dbReference type="ARBA" id="ARBA00001947"/>
    </source>
</evidence>
<evidence type="ECO:0000259" key="22">
    <source>
        <dbReference type="Pfam" id="PF13476"/>
    </source>
</evidence>
<proteinExistence type="inferred from homology"/>
<evidence type="ECO:0000256" key="15">
    <source>
        <dbReference type="ARBA" id="ARBA00023204"/>
    </source>
</evidence>
<dbReference type="GO" id="GO:0051880">
    <property type="term" value="F:G-quadruplex DNA binding"/>
    <property type="evidence" value="ECO:0007669"/>
    <property type="project" value="TreeGrafter"/>
</dbReference>
<keyword evidence="10" id="KW-0378">Hydrolase</keyword>
<comment type="subcellular location">
    <subcellularLocation>
        <location evidence="3">Chromosome</location>
    </subcellularLocation>
    <subcellularLocation>
        <location evidence="2">Nucleus</location>
    </subcellularLocation>
</comment>